<keyword evidence="8" id="KW-0998">Cell outer membrane</keyword>
<protein>
    <submittedName>
        <fullName evidence="10">TonB-dependent receptor</fullName>
    </submittedName>
</protein>
<evidence type="ECO:0000256" key="1">
    <source>
        <dbReference type="ARBA" id="ARBA00004571"/>
    </source>
</evidence>
<evidence type="ECO:0000256" key="3">
    <source>
        <dbReference type="ARBA" id="ARBA00022692"/>
    </source>
</evidence>
<dbReference type="GO" id="GO:0044718">
    <property type="term" value="P:siderophore transmembrane transport"/>
    <property type="evidence" value="ECO:0007669"/>
    <property type="project" value="TreeGrafter"/>
</dbReference>
<dbReference type="InterPro" id="IPR036942">
    <property type="entry name" value="Beta-barrel_TonB_sf"/>
</dbReference>
<gene>
    <name evidence="10" type="ORF">MNBD_GAMMA10-2571</name>
</gene>
<keyword evidence="7 10" id="KW-0675">Receptor</keyword>
<feature type="non-terminal residue" evidence="10">
    <location>
        <position position="1"/>
    </location>
</feature>
<evidence type="ECO:0000256" key="7">
    <source>
        <dbReference type="ARBA" id="ARBA00023170"/>
    </source>
</evidence>
<dbReference type="GO" id="GO:0009279">
    <property type="term" value="C:cell outer membrane"/>
    <property type="evidence" value="ECO:0007669"/>
    <property type="project" value="UniProtKB-SubCell"/>
</dbReference>
<dbReference type="InterPro" id="IPR039426">
    <property type="entry name" value="TonB-dep_rcpt-like"/>
</dbReference>
<proteinExistence type="predicted"/>
<dbReference type="GO" id="GO:0015344">
    <property type="term" value="F:siderophore uptake transmembrane transporter activity"/>
    <property type="evidence" value="ECO:0007669"/>
    <property type="project" value="TreeGrafter"/>
</dbReference>
<keyword evidence="4" id="KW-0732">Signal</keyword>
<dbReference type="PANTHER" id="PTHR30069:SF29">
    <property type="entry name" value="HEMOGLOBIN AND HEMOGLOBIN-HAPTOGLOBIN-BINDING PROTEIN 1-RELATED"/>
    <property type="match status" value="1"/>
</dbReference>
<organism evidence="10">
    <name type="scientific">hydrothermal vent metagenome</name>
    <dbReference type="NCBI Taxonomy" id="652676"/>
    <lineage>
        <taxon>unclassified sequences</taxon>
        <taxon>metagenomes</taxon>
        <taxon>ecological metagenomes</taxon>
    </lineage>
</organism>
<evidence type="ECO:0000256" key="4">
    <source>
        <dbReference type="ARBA" id="ARBA00022729"/>
    </source>
</evidence>
<name>A0A3B0Y3X4_9ZZZZ</name>
<evidence type="ECO:0000313" key="10">
    <source>
        <dbReference type="EMBL" id="VAW71103.1"/>
    </source>
</evidence>
<evidence type="ECO:0000256" key="6">
    <source>
        <dbReference type="ARBA" id="ARBA00023136"/>
    </source>
</evidence>
<dbReference type="AlphaFoldDB" id="A0A3B0Y3X4"/>
<feature type="domain" description="TonB-dependent receptor-like beta-barrel" evidence="9">
    <location>
        <begin position="2"/>
        <end position="230"/>
    </location>
</feature>
<dbReference type="InterPro" id="IPR000531">
    <property type="entry name" value="Beta-barrel_TonB"/>
</dbReference>
<keyword evidence="6" id="KW-0472">Membrane</keyword>
<keyword evidence="2" id="KW-0813">Transport</keyword>
<dbReference type="PROSITE" id="PS52016">
    <property type="entry name" value="TONB_DEPENDENT_REC_3"/>
    <property type="match status" value="1"/>
</dbReference>
<sequence length="272" mass="31288">PDWTLTSGVRYDNYSDFGDTTNPRLALVWQTRHDLSTKLLYGRAFRAPVYKELNLQNQLGFNGNRNLQPETIDTLELSLDYRPKETLRSNLSIFAHRAKELIFAIEDTTIANTFTFENSGTQEGYGIEAELDWQISASLSLAGNASWQYNQRLEDDTEAPYAPAKQLYTRLIWSLTHFWTLTPELHYIGQRPRAPGENRDPVTASTRLDLMLRYQNHYKPWDFSVRMRNLLDEDLREPSIGNNSIAGGAALAEDIPLEGLRVIAEFRYFFGQ</sequence>
<evidence type="ECO:0000256" key="2">
    <source>
        <dbReference type="ARBA" id="ARBA00022448"/>
    </source>
</evidence>
<evidence type="ECO:0000256" key="8">
    <source>
        <dbReference type="ARBA" id="ARBA00023237"/>
    </source>
</evidence>
<reference evidence="10" key="1">
    <citation type="submission" date="2018-06" db="EMBL/GenBank/DDBJ databases">
        <authorList>
            <person name="Zhirakovskaya E."/>
        </authorList>
    </citation>
    <scope>NUCLEOTIDE SEQUENCE</scope>
</reference>
<comment type="subcellular location">
    <subcellularLocation>
        <location evidence="1">Cell outer membrane</location>
        <topology evidence="1">Multi-pass membrane protein</topology>
    </subcellularLocation>
</comment>
<evidence type="ECO:0000256" key="5">
    <source>
        <dbReference type="ARBA" id="ARBA00023077"/>
    </source>
</evidence>
<keyword evidence="3" id="KW-0812">Transmembrane</keyword>
<keyword evidence="5" id="KW-0798">TonB box</keyword>
<dbReference type="SUPFAM" id="SSF56935">
    <property type="entry name" value="Porins"/>
    <property type="match status" value="1"/>
</dbReference>
<dbReference type="Pfam" id="PF00593">
    <property type="entry name" value="TonB_dep_Rec_b-barrel"/>
    <property type="match status" value="1"/>
</dbReference>
<evidence type="ECO:0000259" key="9">
    <source>
        <dbReference type="Pfam" id="PF00593"/>
    </source>
</evidence>
<dbReference type="EMBL" id="UOFJ01000568">
    <property type="protein sequence ID" value="VAW71103.1"/>
    <property type="molecule type" value="Genomic_DNA"/>
</dbReference>
<dbReference type="Gene3D" id="2.40.170.20">
    <property type="entry name" value="TonB-dependent receptor, beta-barrel domain"/>
    <property type="match status" value="1"/>
</dbReference>
<accession>A0A3B0Y3X4</accession>
<dbReference type="PANTHER" id="PTHR30069">
    <property type="entry name" value="TONB-DEPENDENT OUTER MEMBRANE RECEPTOR"/>
    <property type="match status" value="1"/>
</dbReference>